<gene>
    <name evidence="3" type="ORF">RBEMOGI_0711</name>
</gene>
<dbReference type="Pfam" id="PF09992">
    <property type="entry name" value="NAGPA"/>
    <property type="match status" value="2"/>
</dbReference>
<accession>A0A0F3QIN2</accession>
<sequence length="397" mass="43675">MNKLLLSLLALMLLNFKTYANQDSGFNYRFSEKDNHIIHILTIDPKRFNLKLVKAHNQVIGRETVEEIALRTNAIAAINAGFFEIAGSDDGRPSLTLMVDGKLFSLRKQMQSLLILDQDNIQITKNSAKISVKIGDKLIIPGQVNYFSNPKDITLYNDVWASTTLTPYTNKEILIDENFIVTGISKHGDNPIPSKGFVLSFPSSIALPSIKTGDSVKLNLEFLDKDEKPMTFSKTASMVTGIPMLVQASQSVVDKSDNKESSHARTAIGIRSDGVIVIVVAEHVYKQHIKDLKLAQVRSILKKEKGVNIEKLTPAEALKILEKQFVDDQTTGLTKAELADYMISLGCESAINLDGGGSSTLFINGKVVNKITGDKDEALGEHVQRPVSDAIVILPKQ</sequence>
<feature type="domain" description="Phosphodiester glycosidase" evidence="2">
    <location>
        <begin position="329"/>
        <end position="393"/>
    </location>
</feature>
<dbReference type="AlphaFoldDB" id="A0A0F3QIN2"/>
<keyword evidence="1" id="KW-0732">Signal</keyword>
<dbReference type="InterPro" id="IPR018711">
    <property type="entry name" value="NAGPA"/>
</dbReference>
<dbReference type="PANTHER" id="PTHR40446:SF2">
    <property type="entry name" value="N-ACETYLGLUCOSAMINE-1-PHOSPHODIESTER ALPHA-N-ACETYLGLUCOSAMINIDASE"/>
    <property type="match status" value="1"/>
</dbReference>
<dbReference type="Proteomes" id="UP000033689">
    <property type="component" value="Unassembled WGS sequence"/>
</dbReference>
<organism evidence="3 4">
    <name type="scientific">Rickettsia bellii str. RML Mogi</name>
    <dbReference type="NCBI Taxonomy" id="1359194"/>
    <lineage>
        <taxon>Bacteria</taxon>
        <taxon>Pseudomonadati</taxon>
        <taxon>Pseudomonadota</taxon>
        <taxon>Alphaproteobacteria</taxon>
        <taxon>Rickettsiales</taxon>
        <taxon>Rickettsiaceae</taxon>
        <taxon>Rickettsieae</taxon>
        <taxon>Rickettsia</taxon>
        <taxon>belli group</taxon>
    </lineage>
</organism>
<dbReference type="EMBL" id="LAOJ01000001">
    <property type="protein sequence ID" value="KJV92092.1"/>
    <property type="molecule type" value="Genomic_DNA"/>
</dbReference>
<protein>
    <recommendedName>
        <fullName evidence="2">Phosphodiester glycosidase domain-containing protein</fullName>
    </recommendedName>
</protein>
<dbReference type="RefSeq" id="WP_045799708.1">
    <property type="nucleotide sequence ID" value="NZ_LAOJ01000001.1"/>
</dbReference>
<dbReference type="PATRIC" id="fig|1359194.3.peg.721"/>
<proteinExistence type="predicted"/>
<reference evidence="3 4" key="1">
    <citation type="submission" date="2015-02" db="EMBL/GenBank/DDBJ databases">
        <title>Genome Sequencing of Rickettsiales.</title>
        <authorList>
            <person name="Daugherty S.C."/>
            <person name="Su Q."/>
            <person name="Abolude K."/>
            <person name="Beier-Sexton M."/>
            <person name="Carlyon J.A."/>
            <person name="Carter R."/>
            <person name="Day N.P."/>
            <person name="Dumler S.J."/>
            <person name="Dyachenko V."/>
            <person name="Godinez A."/>
            <person name="Kurtti T.J."/>
            <person name="Lichay M."/>
            <person name="Mullins K.E."/>
            <person name="Ott S."/>
            <person name="Pappas-Brown V."/>
            <person name="Paris D.H."/>
            <person name="Patel P."/>
            <person name="Richards A.L."/>
            <person name="Sadzewicz L."/>
            <person name="Sears K."/>
            <person name="Seidman D."/>
            <person name="Sengamalay N."/>
            <person name="Stenos J."/>
            <person name="Tallon L.J."/>
            <person name="Vincent G."/>
            <person name="Fraser C.M."/>
            <person name="Munderloh U."/>
            <person name="Dunning-Hotopp J.C."/>
        </authorList>
    </citation>
    <scope>NUCLEOTIDE SEQUENCE [LARGE SCALE GENOMIC DNA]</scope>
    <source>
        <strain evidence="3 4">RML Mogi</strain>
    </source>
</reference>
<evidence type="ECO:0000259" key="2">
    <source>
        <dbReference type="Pfam" id="PF09992"/>
    </source>
</evidence>
<dbReference type="PANTHER" id="PTHR40446">
    <property type="entry name" value="N-ACETYLGLUCOSAMINE-1-PHOSPHODIESTER ALPHA-N-ACETYLGLUCOSAMINIDASE"/>
    <property type="match status" value="1"/>
</dbReference>
<name>A0A0F3QIN2_RICBE</name>
<comment type="caution">
    <text evidence="3">The sequence shown here is derived from an EMBL/GenBank/DDBJ whole genome shotgun (WGS) entry which is preliminary data.</text>
</comment>
<feature type="domain" description="Phosphodiester glycosidase" evidence="2">
    <location>
        <begin position="226"/>
        <end position="303"/>
    </location>
</feature>
<feature type="signal peptide" evidence="1">
    <location>
        <begin position="1"/>
        <end position="20"/>
    </location>
</feature>
<feature type="chain" id="PRO_5002465532" description="Phosphodiester glycosidase domain-containing protein" evidence="1">
    <location>
        <begin position="21"/>
        <end position="397"/>
    </location>
</feature>
<evidence type="ECO:0000313" key="3">
    <source>
        <dbReference type="EMBL" id="KJV92092.1"/>
    </source>
</evidence>
<dbReference type="STRING" id="33990.A3306_06560"/>
<evidence type="ECO:0000256" key="1">
    <source>
        <dbReference type="SAM" id="SignalP"/>
    </source>
</evidence>
<evidence type="ECO:0000313" key="4">
    <source>
        <dbReference type="Proteomes" id="UP000033689"/>
    </source>
</evidence>